<accession>A0A0S2TAP0</accession>
<feature type="transmembrane region" description="Helical" evidence="1">
    <location>
        <begin position="30"/>
        <end position="61"/>
    </location>
</feature>
<dbReference type="KEGG" id="tee:Tel_03080"/>
<sequence length="70" mass="8300">MQIYDEKHNRWIDHRDTAEYRQRKRRLRDYWSVGLLATLPLPPGIQVPLIVLAIFVSLAYLDETPYAQTS</sequence>
<keyword evidence="3" id="KW-1185">Reference proteome</keyword>
<dbReference type="EMBL" id="CP013099">
    <property type="protein sequence ID" value="ALP52210.1"/>
    <property type="molecule type" value="Genomic_DNA"/>
</dbReference>
<keyword evidence="1" id="KW-1133">Transmembrane helix</keyword>
<keyword evidence="1" id="KW-0812">Transmembrane</keyword>
<dbReference type="AlphaFoldDB" id="A0A0S2TAP0"/>
<keyword evidence="1" id="KW-0472">Membrane</keyword>
<proteinExistence type="predicted"/>
<name>A0A0S2TAP0_9GAMM</name>
<dbReference type="Proteomes" id="UP000055136">
    <property type="component" value="Chromosome"/>
</dbReference>
<protein>
    <submittedName>
        <fullName evidence="2">Uncharacterized protein</fullName>
    </submittedName>
</protein>
<evidence type="ECO:0000256" key="1">
    <source>
        <dbReference type="SAM" id="Phobius"/>
    </source>
</evidence>
<evidence type="ECO:0000313" key="3">
    <source>
        <dbReference type="Proteomes" id="UP000055136"/>
    </source>
</evidence>
<dbReference type="STRING" id="1748243.Tel_03080"/>
<evidence type="ECO:0000313" key="2">
    <source>
        <dbReference type="EMBL" id="ALP52210.1"/>
    </source>
</evidence>
<organism evidence="2 3">
    <name type="scientific">Candidatus Tenderia electrophaga</name>
    <dbReference type="NCBI Taxonomy" id="1748243"/>
    <lineage>
        <taxon>Bacteria</taxon>
        <taxon>Pseudomonadati</taxon>
        <taxon>Pseudomonadota</taxon>
        <taxon>Gammaproteobacteria</taxon>
        <taxon>Candidatus Tenderiales</taxon>
        <taxon>Candidatus Tenderiaceae</taxon>
        <taxon>Candidatus Tenderia</taxon>
    </lineage>
</organism>
<reference evidence="2" key="1">
    <citation type="submission" date="2015-10" db="EMBL/GenBank/DDBJ databases">
        <title>Description of Candidatus Tenderia electrophaga gen. nov, sp. nov., an Uncultivated Electroautotroph from a Biocathode Enrichment.</title>
        <authorList>
            <person name="Eddie B.J."/>
            <person name="Malanoski A.P."/>
            <person name="Wang Z."/>
            <person name="Hall R.J."/>
            <person name="Oh S.D."/>
            <person name="Heiner C."/>
            <person name="Lin B."/>
            <person name="Strycharz-Glaven S.M."/>
        </authorList>
    </citation>
    <scope>NUCLEOTIDE SEQUENCE [LARGE SCALE GENOMIC DNA]</scope>
    <source>
        <strain evidence="2">NRL1</strain>
    </source>
</reference>
<gene>
    <name evidence="2" type="ORF">Tel_03080</name>
</gene>